<dbReference type="Gene3D" id="2.60.40.10">
    <property type="entry name" value="Immunoglobulins"/>
    <property type="match status" value="1"/>
</dbReference>
<proteinExistence type="predicted"/>
<dbReference type="AlphaFoldDB" id="A0A6J6E366"/>
<dbReference type="EMBL" id="CAEZTN010000015">
    <property type="protein sequence ID" value="CAB4570802.1"/>
    <property type="molecule type" value="Genomic_DNA"/>
</dbReference>
<protein>
    <submittedName>
        <fullName evidence="1">Unannotated protein</fullName>
    </submittedName>
</protein>
<accession>A0A6J6E366</accession>
<name>A0A6J6E366_9ZZZZ</name>
<gene>
    <name evidence="1" type="ORF">UFOPK1689_00654</name>
</gene>
<reference evidence="1" key="1">
    <citation type="submission" date="2020-05" db="EMBL/GenBank/DDBJ databases">
        <authorList>
            <person name="Chiriac C."/>
            <person name="Salcher M."/>
            <person name="Ghai R."/>
            <person name="Kavagutti S V."/>
        </authorList>
    </citation>
    <scope>NUCLEOTIDE SEQUENCE</scope>
</reference>
<evidence type="ECO:0000313" key="1">
    <source>
        <dbReference type="EMBL" id="CAB4570802.1"/>
    </source>
</evidence>
<dbReference type="InterPro" id="IPR013783">
    <property type="entry name" value="Ig-like_fold"/>
</dbReference>
<organism evidence="1">
    <name type="scientific">freshwater metagenome</name>
    <dbReference type="NCBI Taxonomy" id="449393"/>
    <lineage>
        <taxon>unclassified sequences</taxon>
        <taxon>metagenomes</taxon>
        <taxon>ecological metagenomes</taxon>
    </lineage>
</organism>
<sequence length="771" mass="75449">MSTKTTFKRIALVAVAALGFGLLSVVPSNAGANPNLTLPTVGTAAQTVAVGSIASTTVGFTATGLAASEAWGSTNIATVSITRPATSTVAKGDRDGAGAGTDSVLDTSTATTALGTGALSGGNADSGTSGGTAVLTGTTTSAYVAPTSDVVVAGTVRLIPDVPGVYQVTITLSGGGSSGTATAFIYAYLAAPNGATLVGERGDGGLPSNNSVVNAVAGVANTVQVRAFPSTTVRSLIVVDGASSSIVTSTLNDGTTASGTLAAGTNPTSLTIPSQTAQSGNNANTTIVTIATPVVGTATVRIFRETAASSGIYSSTASATVTINVAASRSSGVISTANSSVLGNVADADATAATNTTAAATSHTATASTTFKTRVDVVGKDTLNNLMPAATTAPVSVTITGPGFISLASNGTGLARVLALPWTSTEITAGETDFYTYSDGTSGTATVTVSWGTTVIGTQTLVFTGSARTVTVGNLEPHITAAATAAAFWVQAVDSNSNPVAYTTVTSSSSDPTVLSNNVSCAASPMSAADRALVGAPLGAYLCAVTGIGVGTATLTIAPGSTTTNSPTLSFRVTKTTIATLELTTDKSEYAPGEKIKLSLVAKDADGNLLGARDAGYDILAKFSVNQALTGTAIPLSALAISAGAYATDYFAPLIPGTVTFSATTEAGSPLATALQNVTITRAVTITGGPSQAAAEAAADAAAEATDAANAATDAANAAAEAADAATAAAQDAADAVAALATSVEAMVNALKRQITSLTNLVIKIQKKVRA</sequence>